<dbReference type="AlphaFoldDB" id="X6LBZ4"/>
<name>X6LBZ4_RETFI</name>
<sequence>MLYEKGKKLEFLQRKSIPKNLIGFWTLTELRYNCARVRRGYNKAMASKKASLVMKEEKVEVDMKEFTMSELQHFIFEHFLQKQKGNDDMKLEIKDEHGRDIKDNASVASAFDTAKNVCFTLKWIGSSVDDEKNIIS</sequence>
<dbReference type="EMBL" id="ASPP01043644">
    <property type="protein sequence ID" value="ETN99532.1"/>
    <property type="molecule type" value="Genomic_DNA"/>
</dbReference>
<accession>X6LBZ4</accession>
<evidence type="ECO:0000313" key="1">
    <source>
        <dbReference type="EMBL" id="ETN99532.1"/>
    </source>
</evidence>
<dbReference type="Proteomes" id="UP000023152">
    <property type="component" value="Unassembled WGS sequence"/>
</dbReference>
<evidence type="ECO:0000313" key="2">
    <source>
        <dbReference type="Proteomes" id="UP000023152"/>
    </source>
</evidence>
<comment type="caution">
    <text evidence="1">The sequence shown here is derived from an EMBL/GenBank/DDBJ whole genome shotgun (WGS) entry which is preliminary data.</text>
</comment>
<feature type="non-terminal residue" evidence="1">
    <location>
        <position position="136"/>
    </location>
</feature>
<keyword evidence="2" id="KW-1185">Reference proteome</keyword>
<proteinExistence type="predicted"/>
<protein>
    <submittedName>
        <fullName evidence="1">Uncharacterized protein</fullName>
    </submittedName>
</protein>
<organism evidence="1 2">
    <name type="scientific">Reticulomyxa filosa</name>
    <dbReference type="NCBI Taxonomy" id="46433"/>
    <lineage>
        <taxon>Eukaryota</taxon>
        <taxon>Sar</taxon>
        <taxon>Rhizaria</taxon>
        <taxon>Retaria</taxon>
        <taxon>Foraminifera</taxon>
        <taxon>Monothalamids</taxon>
        <taxon>Reticulomyxidae</taxon>
        <taxon>Reticulomyxa</taxon>
    </lineage>
</organism>
<reference evidence="1 2" key="1">
    <citation type="journal article" date="2013" name="Curr. Biol.">
        <title>The Genome of the Foraminiferan Reticulomyxa filosa.</title>
        <authorList>
            <person name="Glockner G."/>
            <person name="Hulsmann N."/>
            <person name="Schleicher M."/>
            <person name="Noegel A.A."/>
            <person name="Eichinger L."/>
            <person name="Gallinger C."/>
            <person name="Pawlowski J."/>
            <person name="Sierra R."/>
            <person name="Euteneuer U."/>
            <person name="Pillet L."/>
            <person name="Moustafa A."/>
            <person name="Platzer M."/>
            <person name="Groth M."/>
            <person name="Szafranski K."/>
            <person name="Schliwa M."/>
        </authorList>
    </citation>
    <scope>NUCLEOTIDE SEQUENCE [LARGE SCALE GENOMIC DNA]</scope>
</reference>
<gene>
    <name evidence="1" type="ORF">RFI_37938</name>
</gene>